<dbReference type="PANTHER" id="PTHR10026">
    <property type="entry name" value="CYCLIN"/>
    <property type="match status" value="1"/>
</dbReference>
<dbReference type="AlphaFoldDB" id="A0A1W0X559"/>
<dbReference type="Gene3D" id="1.10.472.10">
    <property type="entry name" value="Cyclin-like"/>
    <property type="match status" value="2"/>
</dbReference>
<dbReference type="SUPFAM" id="SSF47954">
    <property type="entry name" value="Cyclin-like"/>
    <property type="match status" value="2"/>
</dbReference>
<reference evidence="3" key="1">
    <citation type="submission" date="2017-01" db="EMBL/GenBank/DDBJ databases">
        <title>Comparative genomics of anhydrobiosis in the tardigrade Hypsibius dujardini.</title>
        <authorList>
            <person name="Yoshida Y."/>
            <person name="Koutsovoulos G."/>
            <person name="Laetsch D."/>
            <person name="Stevens L."/>
            <person name="Kumar S."/>
            <person name="Horikawa D."/>
            <person name="Ishino K."/>
            <person name="Komine S."/>
            <person name="Tomita M."/>
            <person name="Blaxter M."/>
            <person name="Arakawa K."/>
        </authorList>
    </citation>
    <scope>NUCLEOTIDE SEQUENCE [LARGE SCALE GENOMIC DNA]</scope>
    <source>
        <strain evidence="3">Z151</strain>
    </source>
</reference>
<dbReference type="GO" id="GO:0006357">
    <property type="term" value="P:regulation of transcription by RNA polymerase II"/>
    <property type="evidence" value="ECO:0007669"/>
    <property type="project" value="InterPro"/>
</dbReference>
<dbReference type="InterPro" id="IPR043198">
    <property type="entry name" value="Cyclin/Ssn8"/>
</dbReference>
<proteinExistence type="predicted"/>
<keyword evidence="3" id="KW-1185">Reference proteome</keyword>
<accession>A0A1W0X559</accession>
<protein>
    <submittedName>
        <fullName evidence="2">Cyclin-related protein FAM58A</fullName>
    </submittedName>
</protein>
<dbReference type="CDD" id="cd20535">
    <property type="entry name" value="CYCLIN_CCNM_CCNQ_rpt2"/>
    <property type="match status" value="1"/>
</dbReference>
<organism evidence="2 3">
    <name type="scientific">Hypsibius exemplaris</name>
    <name type="common">Freshwater tardigrade</name>
    <dbReference type="NCBI Taxonomy" id="2072580"/>
    <lineage>
        <taxon>Eukaryota</taxon>
        <taxon>Metazoa</taxon>
        <taxon>Ecdysozoa</taxon>
        <taxon>Tardigrada</taxon>
        <taxon>Eutardigrada</taxon>
        <taxon>Parachela</taxon>
        <taxon>Hypsibioidea</taxon>
        <taxon>Hypsibiidae</taxon>
        <taxon>Hypsibius</taxon>
    </lineage>
</organism>
<dbReference type="InterPro" id="IPR048053">
    <property type="entry name" value="Cyclin-Q_second_cyclin_box"/>
</dbReference>
<dbReference type="GO" id="GO:0016538">
    <property type="term" value="F:cyclin-dependent protein serine/threonine kinase regulator activity"/>
    <property type="evidence" value="ECO:0007669"/>
    <property type="project" value="InterPro"/>
</dbReference>
<sequence>MATHIRQVVLFIQECGFTLELRELTVATACMLFHKYKHSPNRTLPLLIGQKDNILDGSLHLPVSAGTENLTEDYLVATSCLLLAGKTEENHLNIRKLINVAYKTFFKEKELADIDEYYSMRTSILTLELWLLRIVGFHPVCNHPHQYLVCFLKACQDWLPRDEFKRHPVAAVAWSLLRDAYLSELVIQEKPEHIALTIVACALQLLKITFPTENGSHRPWTKAFCHDLSSEHLDRLTIQLTRAYQ</sequence>
<dbReference type="EMBL" id="MTYJ01000016">
    <property type="protein sequence ID" value="OQV22659.1"/>
    <property type="molecule type" value="Genomic_DNA"/>
</dbReference>
<evidence type="ECO:0000256" key="1">
    <source>
        <dbReference type="ARBA" id="ARBA00023127"/>
    </source>
</evidence>
<evidence type="ECO:0000313" key="2">
    <source>
        <dbReference type="EMBL" id="OQV22659.1"/>
    </source>
</evidence>
<name>A0A1W0X559_HYPEX</name>
<dbReference type="InterPro" id="IPR036915">
    <property type="entry name" value="Cyclin-like_sf"/>
</dbReference>
<comment type="caution">
    <text evidence="2">The sequence shown here is derived from an EMBL/GenBank/DDBJ whole genome shotgun (WGS) entry which is preliminary data.</text>
</comment>
<gene>
    <name evidence="2" type="ORF">BV898_03484</name>
</gene>
<dbReference type="OrthoDB" id="79090at2759"/>
<dbReference type="CDD" id="cd20534">
    <property type="entry name" value="CYCLIN_CCNM_CCNQ_rpt1"/>
    <property type="match status" value="1"/>
</dbReference>
<keyword evidence="1" id="KW-0195">Cyclin</keyword>
<dbReference type="InterPro" id="IPR048055">
    <property type="entry name" value="Cyclin-Q_first_cyclin_box"/>
</dbReference>
<dbReference type="Proteomes" id="UP000192578">
    <property type="component" value="Unassembled WGS sequence"/>
</dbReference>
<evidence type="ECO:0000313" key="3">
    <source>
        <dbReference type="Proteomes" id="UP000192578"/>
    </source>
</evidence>